<evidence type="ECO:0000313" key="1">
    <source>
        <dbReference type="EMBL" id="KAJ8972409.1"/>
    </source>
</evidence>
<proteinExistence type="predicted"/>
<reference evidence="1" key="1">
    <citation type="journal article" date="2023" name="Insect Mol. Biol.">
        <title>Genome sequencing provides insights into the evolution of gene families encoding plant cell wall-degrading enzymes in longhorned beetles.</title>
        <authorList>
            <person name="Shin N.R."/>
            <person name="Okamura Y."/>
            <person name="Kirsch R."/>
            <person name="Pauchet Y."/>
        </authorList>
    </citation>
    <scope>NUCLEOTIDE SEQUENCE</scope>
    <source>
        <strain evidence="1">MMC_N1</strain>
    </source>
</reference>
<organism evidence="1 2">
    <name type="scientific">Molorchus minor</name>
    <dbReference type="NCBI Taxonomy" id="1323400"/>
    <lineage>
        <taxon>Eukaryota</taxon>
        <taxon>Metazoa</taxon>
        <taxon>Ecdysozoa</taxon>
        <taxon>Arthropoda</taxon>
        <taxon>Hexapoda</taxon>
        <taxon>Insecta</taxon>
        <taxon>Pterygota</taxon>
        <taxon>Neoptera</taxon>
        <taxon>Endopterygota</taxon>
        <taxon>Coleoptera</taxon>
        <taxon>Polyphaga</taxon>
        <taxon>Cucujiformia</taxon>
        <taxon>Chrysomeloidea</taxon>
        <taxon>Cerambycidae</taxon>
        <taxon>Lamiinae</taxon>
        <taxon>Monochamini</taxon>
        <taxon>Molorchus</taxon>
    </lineage>
</organism>
<dbReference type="EMBL" id="JAPWTJ010001350">
    <property type="protein sequence ID" value="KAJ8972409.1"/>
    <property type="molecule type" value="Genomic_DNA"/>
</dbReference>
<protein>
    <submittedName>
        <fullName evidence="1">Uncharacterized protein</fullName>
    </submittedName>
</protein>
<comment type="caution">
    <text evidence="1">The sequence shown here is derived from an EMBL/GenBank/DDBJ whole genome shotgun (WGS) entry which is preliminary data.</text>
</comment>
<accession>A0ABQ9J3B0</accession>
<gene>
    <name evidence="1" type="ORF">NQ317_010333</name>
</gene>
<sequence length="80" mass="9440">MEVENIVFSTFNLEWTYDCRSRFSVVPMDNGIVSNCFSSKQIETCSPRRQIVFHIIRRSFILILLGLIIDRKIIHLHLKT</sequence>
<dbReference type="Proteomes" id="UP001162164">
    <property type="component" value="Unassembled WGS sequence"/>
</dbReference>
<keyword evidence="2" id="KW-1185">Reference proteome</keyword>
<evidence type="ECO:0000313" key="2">
    <source>
        <dbReference type="Proteomes" id="UP001162164"/>
    </source>
</evidence>
<name>A0ABQ9J3B0_9CUCU</name>